<organism evidence="2 3">
    <name type="scientific">Candidatus Zambryskibacteria bacterium CG22_combo_CG10-13_8_21_14_all_42_17</name>
    <dbReference type="NCBI Taxonomy" id="1975118"/>
    <lineage>
        <taxon>Bacteria</taxon>
        <taxon>Candidatus Zambryskiibacteriota</taxon>
    </lineage>
</organism>
<dbReference type="InterPro" id="IPR025275">
    <property type="entry name" value="DUF4015"/>
</dbReference>
<feature type="domain" description="DUF4015" evidence="1">
    <location>
        <begin position="70"/>
        <end position="411"/>
    </location>
</feature>
<dbReference type="SUPFAM" id="SSF51445">
    <property type="entry name" value="(Trans)glycosidases"/>
    <property type="match status" value="1"/>
</dbReference>
<name>A0A2H0BE00_9BACT</name>
<protein>
    <recommendedName>
        <fullName evidence="1">DUF4015 domain-containing protein</fullName>
    </recommendedName>
</protein>
<gene>
    <name evidence="2" type="ORF">COX06_01225</name>
</gene>
<evidence type="ECO:0000313" key="3">
    <source>
        <dbReference type="Proteomes" id="UP000229794"/>
    </source>
</evidence>
<sequence length="420" mass="46646">MSKLLGSLILIFVMGAAIFLLAFSLPSFLSTTYISSAVSFTGSVIESTASSTGLVSKSVVHIETPEPLKALYMTACVAGTPAWRTDLKNLIETTELNAIIIDIKGESGKISFPNNFPKVASSGGCLVNDLREFIEELHESEIYVIGRISVFQDASYTQIFPELAVKKASNSGIWKDFKGLSFIDVGAKPYWEYVVNISKEAYAFGFDEINYDYVRYPSDGNLKDVSYSWTPNQEQSSGTGQASSTQSSRLMTKAEILKSFFKYLHDNMKNVGVKISVDLFGMTTTVENDMGIGQLLENALPYFDYVSPMVYPSHYPAYWNGFVKPAEHPYQVIKIAMTKGVERERAWNISNGFFSVDSNGATTTPRSKLRPWLQDFHLGATYGPDKVRAQIQATYDVGLTSWVLWNAANKYTKEALLPNE</sequence>
<dbReference type="Pfam" id="PF13200">
    <property type="entry name" value="DUF4015"/>
    <property type="match status" value="1"/>
</dbReference>
<evidence type="ECO:0000313" key="2">
    <source>
        <dbReference type="EMBL" id="PIP55809.1"/>
    </source>
</evidence>
<dbReference type="AlphaFoldDB" id="A0A2H0BE00"/>
<dbReference type="Gene3D" id="3.20.20.80">
    <property type="entry name" value="Glycosidases"/>
    <property type="match status" value="1"/>
</dbReference>
<dbReference type="InterPro" id="IPR017853">
    <property type="entry name" value="GH"/>
</dbReference>
<dbReference type="Proteomes" id="UP000229794">
    <property type="component" value="Unassembled WGS sequence"/>
</dbReference>
<reference evidence="2 3" key="1">
    <citation type="submission" date="2017-09" db="EMBL/GenBank/DDBJ databases">
        <title>Depth-based differentiation of microbial function through sediment-hosted aquifers and enrichment of novel symbionts in the deep terrestrial subsurface.</title>
        <authorList>
            <person name="Probst A.J."/>
            <person name="Ladd B."/>
            <person name="Jarett J.K."/>
            <person name="Geller-Mcgrath D.E."/>
            <person name="Sieber C.M."/>
            <person name="Emerson J.B."/>
            <person name="Anantharaman K."/>
            <person name="Thomas B.C."/>
            <person name="Malmstrom R."/>
            <person name="Stieglmeier M."/>
            <person name="Klingl A."/>
            <person name="Woyke T."/>
            <person name="Ryan C.M."/>
            <person name="Banfield J.F."/>
        </authorList>
    </citation>
    <scope>NUCLEOTIDE SEQUENCE [LARGE SCALE GENOMIC DNA]</scope>
    <source>
        <strain evidence="2">CG22_combo_CG10-13_8_21_14_all_42_17</strain>
    </source>
</reference>
<proteinExistence type="predicted"/>
<dbReference type="EMBL" id="PCST01000016">
    <property type="protein sequence ID" value="PIP55809.1"/>
    <property type="molecule type" value="Genomic_DNA"/>
</dbReference>
<evidence type="ECO:0000259" key="1">
    <source>
        <dbReference type="Pfam" id="PF13200"/>
    </source>
</evidence>
<comment type="caution">
    <text evidence="2">The sequence shown here is derived from an EMBL/GenBank/DDBJ whole genome shotgun (WGS) entry which is preliminary data.</text>
</comment>
<accession>A0A2H0BE00</accession>